<dbReference type="KEGG" id="aalt:CC77DRAFT_1004721"/>
<dbReference type="VEuPathDB" id="FungiDB:CC77DRAFT_1004721"/>
<accession>A0A177DZC3</accession>
<dbReference type="RefSeq" id="XP_018390474.1">
    <property type="nucleotide sequence ID" value="XM_018523292.1"/>
</dbReference>
<proteinExistence type="predicted"/>
<name>A0A177DZC3_ALTAL</name>
<keyword evidence="2" id="KW-1185">Reference proteome</keyword>
<organism evidence="1 2">
    <name type="scientific">Alternaria alternata</name>
    <name type="common">Alternaria rot fungus</name>
    <name type="synonym">Torula alternata</name>
    <dbReference type="NCBI Taxonomy" id="5599"/>
    <lineage>
        <taxon>Eukaryota</taxon>
        <taxon>Fungi</taxon>
        <taxon>Dikarya</taxon>
        <taxon>Ascomycota</taxon>
        <taxon>Pezizomycotina</taxon>
        <taxon>Dothideomycetes</taxon>
        <taxon>Pleosporomycetidae</taxon>
        <taxon>Pleosporales</taxon>
        <taxon>Pleosporineae</taxon>
        <taxon>Pleosporaceae</taxon>
        <taxon>Alternaria</taxon>
        <taxon>Alternaria sect. Alternaria</taxon>
        <taxon>Alternaria alternata complex</taxon>
    </lineage>
</organism>
<dbReference type="GeneID" id="29108886"/>
<dbReference type="AlphaFoldDB" id="A0A177DZC3"/>
<evidence type="ECO:0000313" key="1">
    <source>
        <dbReference type="EMBL" id="OAG25053.1"/>
    </source>
</evidence>
<gene>
    <name evidence="1" type="ORF">CC77DRAFT_1004721</name>
</gene>
<sequence>MAVDMQSLSIGTYLRANGSSHGAEAEARFVPFGWEAWHCDPDGACEEDDEWLGGYTGQWRGLLTTKYSRLRHISLRVQALSTRTCSSCISVVSSTCTRPQFLDHKGTASTRGLQAASTARIIYNCDNYNASTWACHFCMHQRVYHGLSGRPDAQWLKVYMTGARNPAKVMPSRNLHIRQAQLVRDVTRVKYRRPHAGPPAGSGAADTPR</sequence>
<dbReference type="EMBL" id="KV441470">
    <property type="protein sequence ID" value="OAG25053.1"/>
    <property type="molecule type" value="Genomic_DNA"/>
</dbReference>
<evidence type="ECO:0000313" key="2">
    <source>
        <dbReference type="Proteomes" id="UP000077248"/>
    </source>
</evidence>
<protein>
    <submittedName>
        <fullName evidence="1">Uncharacterized protein</fullName>
    </submittedName>
</protein>
<reference evidence="1 2" key="1">
    <citation type="submission" date="2016-05" db="EMBL/GenBank/DDBJ databases">
        <title>Comparative analysis of secretome profiles of manganese(II)-oxidizing ascomycete fungi.</title>
        <authorList>
            <consortium name="DOE Joint Genome Institute"/>
            <person name="Zeiner C.A."/>
            <person name="Purvine S.O."/>
            <person name="Zink E.M."/>
            <person name="Wu S."/>
            <person name="Pasa-Tolic L."/>
            <person name="Chaput D.L."/>
            <person name="Haridas S."/>
            <person name="Grigoriev I.V."/>
            <person name="Santelli C.M."/>
            <person name="Hansel C.M."/>
        </authorList>
    </citation>
    <scope>NUCLEOTIDE SEQUENCE [LARGE SCALE GENOMIC DNA]</scope>
    <source>
        <strain evidence="1 2">SRC1lrK2f</strain>
    </source>
</reference>
<dbReference type="Proteomes" id="UP000077248">
    <property type="component" value="Unassembled WGS sequence"/>
</dbReference>